<accession>A0ABU5T6V2</accession>
<proteinExistence type="predicted"/>
<reference evidence="2 3" key="1">
    <citation type="submission" date="2023-12" db="EMBL/GenBank/DDBJ databases">
        <title>Sinomonas terricola sp. nov, isolated from litchi orchard soil in Guangdong, PR China.</title>
        <authorList>
            <person name="Jiaxin W."/>
            <person name="Yang Z."/>
            <person name="Honghui Z."/>
        </authorList>
    </citation>
    <scope>NUCLEOTIDE SEQUENCE [LARGE SCALE GENOMIC DNA]</scope>
    <source>
        <strain evidence="2 3">JGH33</strain>
    </source>
</reference>
<dbReference type="Proteomes" id="UP001304769">
    <property type="component" value="Unassembled WGS sequence"/>
</dbReference>
<organism evidence="2 3">
    <name type="scientific">Sinomonas terricola</name>
    <dbReference type="NCBI Taxonomy" id="3110330"/>
    <lineage>
        <taxon>Bacteria</taxon>
        <taxon>Bacillati</taxon>
        <taxon>Actinomycetota</taxon>
        <taxon>Actinomycetes</taxon>
        <taxon>Micrococcales</taxon>
        <taxon>Micrococcaceae</taxon>
        <taxon>Sinomonas</taxon>
    </lineage>
</organism>
<comment type="caution">
    <text evidence="2">The sequence shown here is derived from an EMBL/GenBank/DDBJ whole genome shotgun (WGS) entry which is preliminary data.</text>
</comment>
<gene>
    <name evidence="2" type="ORF">SPF06_11770</name>
</gene>
<feature type="region of interest" description="Disordered" evidence="1">
    <location>
        <begin position="1"/>
        <end position="21"/>
    </location>
</feature>
<evidence type="ECO:0000313" key="3">
    <source>
        <dbReference type="Proteomes" id="UP001304769"/>
    </source>
</evidence>
<dbReference type="EMBL" id="JAYGGQ010000008">
    <property type="protein sequence ID" value="MEA5455400.1"/>
    <property type="molecule type" value="Genomic_DNA"/>
</dbReference>
<sequence length="124" mass="13521">MKFHGLNDPHPGVHFEAPRGFTTDAGDRIQGDLYRGQNGYLFTDATGARWWVMFSAHGSNGDAVSQRTGRIVACSEPDEDQTFDVRVLADDVHEDEAAEAFLKSPPASLEEAVSLAATLRKDEG</sequence>
<feature type="compositionally biased region" description="Basic and acidic residues" evidence="1">
    <location>
        <begin position="1"/>
        <end position="17"/>
    </location>
</feature>
<keyword evidence="3" id="KW-1185">Reference proteome</keyword>
<protein>
    <submittedName>
        <fullName evidence="2">Uncharacterized protein</fullName>
    </submittedName>
</protein>
<evidence type="ECO:0000313" key="2">
    <source>
        <dbReference type="EMBL" id="MEA5455400.1"/>
    </source>
</evidence>
<evidence type="ECO:0000256" key="1">
    <source>
        <dbReference type="SAM" id="MobiDB-lite"/>
    </source>
</evidence>
<dbReference type="RefSeq" id="WP_323279253.1">
    <property type="nucleotide sequence ID" value="NZ_JAYGGQ010000008.1"/>
</dbReference>
<name>A0ABU5T6V2_9MICC</name>